<organism evidence="2 3">
    <name type="scientific">Agitococcus lubricus</name>
    <dbReference type="NCBI Taxonomy" id="1077255"/>
    <lineage>
        <taxon>Bacteria</taxon>
        <taxon>Pseudomonadati</taxon>
        <taxon>Pseudomonadota</taxon>
        <taxon>Gammaproteobacteria</taxon>
        <taxon>Moraxellales</taxon>
        <taxon>Moraxellaceae</taxon>
        <taxon>Agitococcus</taxon>
    </lineage>
</organism>
<evidence type="ECO:0000259" key="1">
    <source>
        <dbReference type="Pfam" id="PF13490"/>
    </source>
</evidence>
<dbReference type="InterPro" id="IPR041916">
    <property type="entry name" value="Anti_sigma_zinc_sf"/>
</dbReference>
<evidence type="ECO:0000313" key="3">
    <source>
        <dbReference type="Proteomes" id="UP000244223"/>
    </source>
</evidence>
<dbReference type="OrthoDB" id="9782842at2"/>
<dbReference type="EMBL" id="QAON01000001">
    <property type="protein sequence ID" value="PTQ91152.1"/>
    <property type="molecule type" value="Genomic_DNA"/>
</dbReference>
<dbReference type="AlphaFoldDB" id="A0A2T5J3I4"/>
<feature type="domain" description="Putative zinc-finger" evidence="1">
    <location>
        <begin position="4"/>
        <end position="38"/>
    </location>
</feature>
<keyword evidence="3" id="KW-1185">Reference proteome</keyword>
<protein>
    <submittedName>
        <fullName evidence="2">Putative zinc finger protein</fullName>
    </submittedName>
</protein>
<gene>
    <name evidence="2" type="ORF">C8N29_101224</name>
</gene>
<name>A0A2T5J3I4_9GAMM</name>
<evidence type="ECO:0000313" key="2">
    <source>
        <dbReference type="EMBL" id="PTQ91152.1"/>
    </source>
</evidence>
<dbReference type="Gene3D" id="1.10.10.1320">
    <property type="entry name" value="Anti-sigma factor, zinc-finger domain"/>
    <property type="match status" value="1"/>
</dbReference>
<accession>A0A2T5J3I4</accession>
<dbReference type="RefSeq" id="WP_107864176.1">
    <property type="nucleotide sequence ID" value="NZ_QAON01000001.1"/>
</dbReference>
<sequence length="74" mass="8746">MLSCQDLVIKADSYLANELTPWQQAQFRLHLAVCRNCRRYLKTLRLTQEVSKQIPLPIREFDVEAIVKRIQQDC</sequence>
<dbReference type="InterPro" id="IPR027383">
    <property type="entry name" value="Znf_put"/>
</dbReference>
<dbReference type="Proteomes" id="UP000244223">
    <property type="component" value="Unassembled WGS sequence"/>
</dbReference>
<reference evidence="2 3" key="1">
    <citation type="submission" date="2018-04" db="EMBL/GenBank/DDBJ databases">
        <title>Genomic Encyclopedia of Archaeal and Bacterial Type Strains, Phase II (KMG-II): from individual species to whole genera.</title>
        <authorList>
            <person name="Goeker M."/>
        </authorList>
    </citation>
    <scope>NUCLEOTIDE SEQUENCE [LARGE SCALE GENOMIC DNA]</scope>
    <source>
        <strain evidence="2 3">DSM 5822</strain>
    </source>
</reference>
<proteinExistence type="predicted"/>
<dbReference type="Pfam" id="PF13490">
    <property type="entry name" value="zf-HC2"/>
    <property type="match status" value="1"/>
</dbReference>
<comment type="caution">
    <text evidence="2">The sequence shown here is derived from an EMBL/GenBank/DDBJ whole genome shotgun (WGS) entry which is preliminary data.</text>
</comment>